<feature type="signal peptide" evidence="13">
    <location>
        <begin position="1"/>
        <end position="23"/>
    </location>
</feature>
<proteinExistence type="inferred from homology"/>
<feature type="domain" description="Metallo-beta-lactamase" evidence="14">
    <location>
        <begin position="57"/>
        <end position="225"/>
    </location>
</feature>
<evidence type="ECO:0000256" key="13">
    <source>
        <dbReference type="SAM" id="SignalP"/>
    </source>
</evidence>
<feature type="chain" id="PRO_5046831055" description="beta-lactamase" evidence="13">
    <location>
        <begin position="24"/>
        <end position="244"/>
    </location>
</feature>
<comment type="subcellular location">
    <subcellularLocation>
        <location evidence="3">Periplasm</location>
    </subcellularLocation>
</comment>
<keyword evidence="9" id="KW-0574">Periplasm</keyword>
<dbReference type="InterPro" id="IPR058199">
    <property type="entry name" value="BlaB//VIM/IMP-1"/>
</dbReference>
<evidence type="ECO:0000256" key="8">
    <source>
        <dbReference type="ARBA" id="ARBA00022729"/>
    </source>
</evidence>
<dbReference type="EC" id="3.5.2.6" evidence="6"/>
<evidence type="ECO:0000256" key="10">
    <source>
        <dbReference type="ARBA" id="ARBA00022801"/>
    </source>
</evidence>
<evidence type="ECO:0000256" key="7">
    <source>
        <dbReference type="ARBA" id="ARBA00022723"/>
    </source>
</evidence>
<gene>
    <name evidence="15" type="primary">bla</name>
    <name evidence="15" type="ORF">ACFOOI_08630</name>
</gene>
<dbReference type="RefSeq" id="WP_379837075.1">
    <property type="nucleotide sequence ID" value="NZ_JBHRYQ010000001.1"/>
</dbReference>
<evidence type="ECO:0000313" key="15">
    <source>
        <dbReference type="EMBL" id="MFC3810717.1"/>
    </source>
</evidence>
<dbReference type="PANTHER" id="PTHR42951">
    <property type="entry name" value="METALLO-BETA-LACTAMASE DOMAIN-CONTAINING"/>
    <property type="match status" value="1"/>
</dbReference>
<dbReference type="InterPro" id="IPR001279">
    <property type="entry name" value="Metallo-B-lactamas"/>
</dbReference>
<keyword evidence="12" id="KW-0046">Antibiotic resistance</keyword>
<organism evidence="15 16">
    <name type="scientific">Lacihabitans lacunae</name>
    <dbReference type="NCBI Taxonomy" id="1028214"/>
    <lineage>
        <taxon>Bacteria</taxon>
        <taxon>Pseudomonadati</taxon>
        <taxon>Bacteroidota</taxon>
        <taxon>Cytophagia</taxon>
        <taxon>Cytophagales</taxon>
        <taxon>Leadbetterellaceae</taxon>
        <taxon>Lacihabitans</taxon>
    </lineage>
</organism>
<dbReference type="GO" id="GO:0008800">
    <property type="term" value="F:beta-lactamase activity"/>
    <property type="evidence" value="ECO:0007669"/>
    <property type="project" value="UniProtKB-EC"/>
</dbReference>
<evidence type="ECO:0000256" key="6">
    <source>
        <dbReference type="ARBA" id="ARBA00012865"/>
    </source>
</evidence>
<evidence type="ECO:0000256" key="5">
    <source>
        <dbReference type="ARBA" id="ARBA00011245"/>
    </source>
</evidence>
<dbReference type="Proteomes" id="UP001595616">
    <property type="component" value="Unassembled WGS sequence"/>
</dbReference>
<comment type="caution">
    <text evidence="15">The sequence shown here is derived from an EMBL/GenBank/DDBJ whole genome shotgun (WGS) entry which is preliminary data.</text>
</comment>
<reference evidence="16" key="1">
    <citation type="journal article" date="2019" name="Int. J. Syst. Evol. Microbiol.">
        <title>The Global Catalogue of Microorganisms (GCM) 10K type strain sequencing project: providing services to taxonomists for standard genome sequencing and annotation.</title>
        <authorList>
            <consortium name="The Broad Institute Genomics Platform"/>
            <consortium name="The Broad Institute Genome Sequencing Center for Infectious Disease"/>
            <person name="Wu L."/>
            <person name="Ma J."/>
        </authorList>
    </citation>
    <scope>NUCLEOTIDE SEQUENCE [LARGE SCALE GENOMIC DNA]</scope>
    <source>
        <strain evidence="16">CECT 7956</strain>
    </source>
</reference>
<evidence type="ECO:0000256" key="9">
    <source>
        <dbReference type="ARBA" id="ARBA00022764"/>
    </source>
</evidence>
<keyword evidence="10 15" id="KW-0378">Hydrolase</keyword>
<sequence length="244" mass="26548">MRTLSRLSLIVLFFGIACRPSDAQLSVQSDELKVEAITKNAYVHKSYLQTESFGKVECNGAIFVSKNEALIMDTPSDSATAVLLIAFLQKNNIKIKGVVVNHFHGDCLGGLSAFHAIGVPSYASNLTIEAAKKANVTVPQIGFDKIQTLKIGNKEVKNMYLGEAHTSDNIVTYFPSEKTLFGGCMVKEVNATKGYLGDANIASWPKTIENIKKTLSEAQFIIPGHGKIGGQELLNYTITLFSEK</sequence>
<comment type="similarity">
    <text evidence="4">Belongs to the metallo-beta-lactamase superfamily. Class-B beta-lactamase family.</text>
</comment>
<dbReference type="InterPro" id="IPR050855">
    <property type="entry name" value="NDM-1-like"/>
</dbReference>
<evidence type="ECO:0000256" key="2">
    <source>
        <dbReference type="ARBA" id="ARBA00001947"/>
    </source>
</evidence>
<dbReference type="PROSITE" id="PS51257">
    <property type="entry name" value="PROKAR_LIPOPROTEIN"/>
    <property type="match status" value="1"/>
</dbReference>
<evidence type="ECO:0000256" key="11">
    <source>
        <dbReference type="ARBA" id="ARBA00022833"/>
    </source>
</evidence>
<evidence type="ECO:0000256" key="1">
    <source>
        <dbReference type="ARBA" id="ARBA00001526"/>
    </source>
</evidence>
<dbReference type="SUPFAM" id="SSF56281">
    <property type="entry name" value="Metallo-hydrolase/oxidoreductase"/>
    <property type="match status" value="1"/>
</dbReference>
<evidence type="ECO:0000256" key="12">
    <source>
        <dbReference type="ARBA" id="ARBA00023251"/>
    </source>
</evidence>
<dbReference type="InterPro" id="IPR036866">
    <property type="entry name" value="RibonucZ/Hydroxyglut_hydro"/>
</dbReference>
<dbReference type="PANTHER" id="PTHR42951:SF4">
    <property type="entry name" value="ACYL-COENZYME A THIOESTERASE MBLAC2"/>
    <property type="match status" value="1"/>
</dbReference>
<keyword evidence="11" id="KW-0862">Zinc</keyword>
<evidence type="ECO:0000256" key="4">
    <source>
        <dbReference type="ARBA" id="ARBA00005250"/>
    </source>
</evidence>
<evidence type="ECO:0000313" key="16">
    <source>
        <dbReference type="Proteomes" id="UP001595616"/>
    </source>
</evidence>
<comment type="catalytic activity">
    <reaction evidence="1">
        <text>a beta-lactam + H2O = a substituted beta-amino acid</text>
        <dbReference type="Rhea" id="RHEA:20401"/>
        <dbReference type="ChEBI" id="CHEBI:15377"/>
        <dbReference type="ChEBI" id="CHEBI:35627"/>
        <dbReference type="ChEBI" id="CHEBI:140347"/>
        <dbReference type="EC" id="3.5.2.6"/>
    </reaction>
</comment>
<evidence type="ECO:0000256" key="3">
    <source>
        <dbReference type="ARBA" id="ARBA00004418"/>
    </source>
</evidence>
<protein>
    <recommendedName>
        <fullName evidence="6">beta-lactamase</fullName>
        <ecNumber evidence="6">3.5.2.6</ecNumber>
    </recommendedName>
</protein>
<dbReference type="NCBIfam" id="NF033088">
    <property type="entry name" value="bla_subclass_B1"/>
    <property type="match status" value="1"/>
</dbReference>
<accession>A0ABV7YWN1</accession>
<dbReference type="SMART" id="SM00849">
    <property type="entry name" value="Lactamase_B"/>
    <property type="match status" value="1"/>
</dbReference>
<dbReference type="Gene3D" id="3.60.15.10">
    <property type="entry name" value="Ribonuclease Z/Hydroxyacylglutathione hydrolase-like"/>
    <property type="match status" value="1"/>
</dbReference>
<evidence type="ECO:0000259" key="14">
    <source>
        <dbReference type="SMART" id="SM00849"/>
    </source>
</evidence>
<keyword evidence="16" id="KW-1185">Reference proteome</keyword>
<keyword evidence="7" id="KW-0479">Metal-binding</keyword>
<dbReference type="EMBL" id="JBHRYQ010000001">
    <property type="protein sequence ID" value="MFC3810717.1"/>
    <property type="molecule type" value="Genomic_DNA"/>
</dbReference>
<name>A0ABV7YWN1_9BACT</name>
<comment type="subunit">
    <text evidence="5">Monomer.</text>
</comment>
<dbReference type="Pfam" id="PF00753">
    <property type="entry name" value="Lactamase_B"/>
    <property type="match status" value="1"/>
</dbReference>
<keyword evidence="8 13" id="KW-0732">Signal</keyword>
<comment type="cofactor">
    <cofactor evidence="2">
        <name>Zn(2+)</name>
        <dbReference type="ChEBI" id="CHEBI:29105"/>
    </cofactor>
</comment>